<sequence length="435" mass="50146">MLEQTGFVCVATGKHYLLKLEAFVCDAPARAFVKCIKPHNAYNSCERCFQTGEWYGKVIMPNLAAPLRSDISFKNKTDKNHHDGTHISPLEELNIGLVSGFPIDSMHSVFLGTVRRYINQLVYGRSEHKLSRSTIDAISEKLAILGAYIPREFSRRPRSLLEFKQWKATEFRQFLLYTGPVVLKGVLSDSVYSNFLCLSVAIRILMTPLLCNNHYFVYVENLLKYFVYNFCLLFGKDQCVYNIHSLIHLPDDARQFGVLHNVSCFPFESYLGRLKKLVRRPKSPCSQIVRRILEGHLQQSKLCTSIPSKFRQKHLLGPLPLPFRHYIQYKQYFGPQFLVSLATADNCFGVNDKVILVKNILTDVICSEANAFVVCQEFQRKQAFFTDPLDSTSLSIYYVENVSFNTTFFIKELNIKYFKLPFKNGFIVIPQIHFF</sequence>
<dbReference type="Proteomes" id="UP001652625">
    <property type="component" value="Chromosome 10"/>
</dbReference>
<keyword evidence="1" id="KW-1185">Reference proteome</keyword>
<evidence type="ECO:0000313" key="2">
    <source>
        <dbReference type="RefSeq" id="XP_065664200.1"/>
    </source>
</evidence>
<dbReference type="GeneID" id="136085998"/>
<proteinExistence type="predicted"/>
<evidence type="ECO:0000313" key="1">
    <source>
        <dbReference type="Proteomes" id="UP001652625"/>
    </source>
</evidence>
<name>A0ABM4CQR7_HYDVU</name>
<dbReference type="RefSeq" id="XP_065664200.1">
    <property type="nucleotide sequence ID" value="XM_065808128.1"/>
</dbReference>
<organism evidence="1 2">
    <name type="scientific">Hydra vulgaris</name>
    <name type="common">Hydra</name>
    <name type="synonym">Hydra attenuata</name>
    <dbReference type="NCBI Taxonomy" id="6087"/>
    <lineage>
        <taxon>Eukaryota</taxon>
        <taxon>Metazoa</taxon>
        <taxon>Cnidaria</taxon>
        <taxon>Hydrozoa</taxon>
        <taxon>Hydroidolina</taxon>
        <taxon>Anthoathecata</taxon>
        <taxon>Aplanulata</taxon>
        <taxon>Hydridae</taxon>
        <taxon>Hydra</taxon>
    </lineage>
</organism>
<gene>
    <name evidence="2" type="primary">LOC136085998</name>
</gene>
<accession>A0ABM4CQR7</accession>
<dbReference type="PANTHER" id="PTHR33053">
    <property type="entry name" value="PROTEIN, PUTATIVE-RELATED"/>
    <property type="match status" value="1"/>
</dbReference>
<reference evidence="2" key="1">
    <citation type="submission" date="2025-08" db="UniProtKB">
        <authorList>
            <consortium name="RefSeq"/>
        </authorList>
    </citation>
    <scope>IDENTIFICATION</scope>
</reference>
<protein>
    <submittedName>
        <fullName evidence="2">Uncharacterized protein LOC136085998 isoform X1</fullName>
    </submittedName>
</protein>